<keyword evidence="2" id="KW-1185">Reference proteome</keyword>
<dbReference type="RefSeq" id="WP_199397232.1">
    <property type="nucleotide sequence ID" value="NZ_JAEMHK010000026.1"/>
</dbReference>
<accession>A0ABS0YZ29</accession>
<protein>
    <recommendedName>
        <fullName evidence="3">Lipocalin-like domain-containing protein</fullName>
    </recommendedName>
</protein>
<comment type="caution">
    <text evidence="1">The sequence shown here is derived from an EMBL/GenBank/DDBJ whole genome shotgun (WGS) entry which is preliminary data.</text>
</comment>
<dbReference type="Proteomes" id="UP000641025">
    <property type="component" value="Unassembled WGS sequence"/>
</dbReference>
<sequence length="148" mass="17382">MTINVRQKHFKSGHFEDSAYPNLGEVGIYWFITPSEILQDSVPRTEGDDDGDFVNGPSGHYEFWEHLKTQIPNLKGTEYDRVPRGRVIYSKKDSTFLVYGSTETISNPQRRLIIERDFRLRGERVKYIQDSHYETDHLISIIPEEFDR</sequence>
<name>A0ABS0YZ29_9BACT</name>
<reference evidence="1 2" key="1">
    <citation type="submission" date="2020-12" db="EMBL/GenBank/DDBJ databases">
        <title>Geomonas sp. Red259, isolated from paddy soil.</title>
        <authorList>
            <person name="Xu Z."/>
            <person name="Zhang Z."/>
            <person name="Masuda Y."/>
            <person name="Itoh H."/>
            <person name="Senoo K."/>
        </authorList>
    </citation>
    <scope>NUCLEOTIDE SEQUENCE [LARGE SCALE GENOMIC DNA]</scope>
    <source>
        <strain evidence="1 2">Red259</strain>
    </source>
</reference>
<evidence type="ECO:0000313" key="1">
    <source>
        <dbReference type="EMBL" id="MBJ6802762.1"/>
    </source>
</evidence>
<evidence type="ECO:0000313" key="2">
    <source>
        <dbReference type="Proteomes" id="UP000641025"/>
    </source>
</evidence>
<proteinExistence type="predicted"/>
<organism evidence="1 2">
    <name type="scientific">Geomonas propionica</name>
    <dbReference type="NCBI Taxonomy" id="2798582"/>
    <lineage>
        <taxon>Bacteria</taxon>
        <taxon>Pseudomonadati</taxon>
        <taxon>Thermodesulfobacteriota</taxon>
        <taxon>Desulfuromonadia</taxon>
        <taxon>Geobacterales</taxon>
        <taxon>Geobacteraceae</taxon>
        <taxon>Geomonas</taxon>
    </lineage>
</organism>
<dbReference type="EMBL" id="JAEMHK010000026">
    <property type="protein sequence ID" value="MBJ6802762.1"/>
    <property type="molecule type" value="Genomic_DNA"/>
</dbReference>
<gene>
    <name evidence="1" type="ORF">JFN90_21740</name>
</gene>
<evidence type="ECO:0008006" key="3">
    <source>
        <dbReference type="Google" id="ProtNLM"/>
    </source>
</evidence>